<accession>A0A2H0UE35</accession>
<proteinExistence type="predicted"/>
<name>A0A2H0UE35_9BACT</name>
<comment type="caution">
    <text evidence="1">The sequence shown here is derived from an EMBL/GenBank/DDBJ whole genome shotgun (WGS) entry which is preliminary data.</text>
</comment>
<protein>
    <submittedName>
        <fullName evidence="1">Uncharacterized protein</fullName>
    </submittedName>
</protein>
<sequence>MPVLAAYPVVVDFTSNTSSGTASSLTLTKTASAGAGDVLLLIVGNDDSSNIAQWSNFTDASGDDWTLVNEAGNSSADCHSATYYRVADGGEAATVDVPAQSLDDYWGFYVEVSGANTSTPIDAVGSDVNVSSGTSISFIDFLGTELTTTADETLAFYVHCFDGGDGFPFNESGEGWVEGADIQTSTSGTQASGSWGTKQVASAGLVGVVAIAQSAGDSDGYSGFQFSIAPDPTPPPAEAEVTRTMHLFEGVSIKLYEGTFFIQQQG</sequence>
<gene>
    <name evidence="1" type="ORF">COU16_00650</name>
</gene>
<dbReference type="EMBL" id="PFBI01000004">
    <property type="protein sequence ID" value="PIR84683.1"/>
    <property type="molecule type" value="Genomic_DNA"/>
</dbReference>
<evidence type="ECO:0000313" key="2">
    <source>
        <dbReference type="Proteomes" id="UP000229344"/>
    </source>
</evidence>
<dbReference type="Proteomes" id="UP000229344">
    <property type="component" value="Unassembled WGS sequence"/>
</dbReference>
<dbReference type="AlphaFoldDB" id="A0A2H0UE35"/>
<evidence type="ECO:0000313" key="1">
    <source>
        <dbReference type="EMBL" id="PIR84683.1"/>
    </source>
</evidence>
<organism evidence="1 2">
    <name type="scientific">Candidatus Kaiserbacteria bacterium CG10_big_fil_rev_8_21_14_0_10_47_16</name>
    <dbReference type="NCBI Taxonomy" id="1974608"/>
    <lineage>
        <taxon>Bacteria</taxon>
        <taxon>Candidatus Kaiseribacteriota</taxon>
    </lineage>
</organism>
<reference evidence="2" key="1">
    <citation type="submission" date="2017-09" db="EMBL/GenBank/DDBJ databases">
        <title>Depth-based differentiation of microbial function through sediment-hosted aquifers and enrichment of novel symbionts in the deep terrestrial subsurface.</title>
        <authorList>
            <person name="Probst A.J."/>
            <person name="Ladd B."/>
            <person name="Jarett J.K."/>
            <person name="Geller-Mcgrath D.E."/>
            <person name="Sieber C.M.K."/>
            <person name="Emerson J.B."/>
            <person name="Anantharaman K."/>
            <person name="Thomas B.C."/>
            <person name="Malmstrom R."/>
            <person name="Stieglmeier M."/>
            <person name="Klingl A."/>
            <person name="Woyke T."/>
            <person name="Ryan C.M."/>
            <person name="Banfield J.F."/>
        </authorList>
    </citation>
    <scope>NUCLEOTIDE SEQUENCE [LARGE SCALE GENOMIC DNA]</scope>
</reference>